<accession>A0A7E4VHD7</accession>
<evidence type="ECO:0000313" key="3">
    <source>
        <dbReference type="WBParaSite" id="Pan_g20926.t1"/>
    </source>
</evidence>
<protein>
    <submittedName>
        <fullName evidence="3">SXP/RAL-2 family protein Ani s 5-like cation-binding domain-containing protein</fullName>
    </submittedName>
</protein>
<dbReference type="Proteomes" id="UP000492821">
    <property type="component" value="Unassembled WGS sequence"/>
</dbReference>
<reference evidence="2" key="1">
    <citation type="journal article" date="2013" name="Genetics">
        <title>The draft genome and transcriptome of Panagrellus redivivus are shaped by the harsh demands of a free-living lifestyle.</title>
        <authorList>
            <person name="Srinivasan J."/>
            <person name="Dillman A.R."/>
            <person name="Macchietto M.G."/>
            <person name="Heikkinen L."/>
            <person name="Lakso M."/>
            <person name="Fracchia K.M."/>
            <person name="Antoshechkin I."/>
            <person name="Mortazavi A."/>
            <person name="Wong G."/>
            <person name="Sternberg P.W."/>
        </authorList>
    </citation>
    <scope>NUCLEOTIDE SEQUENCE [LARGE SCALE GENOMIC DNA]</scope>
    <source>
        <strain evidence="2">MT8872</strain>
    </source>
</reference>
<evidence type="ECO:0000313" key="2">
    <source>
        <dbReference type="Proteomes" id="UP000492821"/>
    </source>
</evidence>
<reference evidence="3" key="2">
    <citation type="submission" date="2020-10" db="UniProtKB">
        <authorList>
            <consortium name="WormBaseParasite"/>
        </authorList>
    </citation>
    <scope>IDENTIFICATION</scope>
</reference>
<organism evidence="2 3">
    <name type="scientific">Panagrellus redivivus</name>
    <name type="common">Microworm</name>
    <dbReference type="NCBI Taxonomy" id="6233"/>
    <lineage>
        <taxon>Eukaryota</taxon>
        <taxon>Metazoa</taxon>
        <taxon>Ecdysozoa</taxon>
        <taxon>Nematoda</taxon>
        <taxon>Chromadorea</taxon>
        <taxon>Rhabditida</taxon>
        <taxon>Tylenchina</taxon>
        <taxon>Panagrolaimomorpha</taxon>
        <taxon>Panagrolaimoidea</taxon>
        <taxon>Panagrolaimidae</taxon>
        <taxon>Panagrellus</taxon>
    </lineage>
</organism>
<sequence>MRLLLCLAVIGIACVCATDTDVTSPSPTKVGAVATLKGGAGATMPLAAYIRTVKSGFEIKKLIDQFDINKITDKFNKFKTFLEQFKKDVDKLKSVKKVSIEALLEKAKKFIPVTIPVEIPITFTPPPLDEVFTTPEDFTLPPFTICGFWGCD</sequence>
<proteinExistence type="predicted"/>
<keyword evidence="2" id="KW-1185">Reference proteome</keyword>
<evidence type="ECO:0000256" key="1">
    <source>
        <dbReference type="SAM" id="SignalP"/>
    </source>
</evidence>
<feature type="chain" id="PRO_5028826046" evidence="1">
    <location>
        <begin position="18"/>
        <end position="152"/>
    </location>
</feature>
<keyword evidence="1" id="KW-0732">Signal</keyword>
<dbReference type="WBParaSite" id="Pan_g20926.t1">
    <property type="protein sequence ID" value="Pan_g20926.t1"/>
    <property type="gene ID" value="Pan_g20926"/>
</dbReference>
<dbReference type="AlphaFoldDB" id="A0A7E4VHD7"/>
<feature type="signal peptide" evidence="1">
    <location>
        <begin position="1"/>
        <end position="17"/>
    </location>
</feature>
<name>A0A7E4VHD7_PANRE</name>